<dbReference type="InterPro" id="IPR040256">
    <property type="entry name" value="At4g02000-like"/>
</dbReference>
<proteinExistence type="predicted"/>
<name>A0A0V0ITI4_SOLCH</name>
<dbReference type="EMBL" id="GEDG01002725">
    <property type="protein sequence ID" value="JAP35671.1"/>
    <property type="molecule type" value="Transcribed_RNA"/>
</dbReference>
<evidence type="ECO:0000259" key="1">
    <source>
        <dbReference type="Pfam" id="PF14111"/>
    </source>
</evidence>
<dbReference type="PANTHER" id="PTHR31286">
    <property type="entry name" value="GLYCINE-RICH CELL WALL STRUCTURAL PROTEIN 1.8-LIKE"/>
    <property type="match status" value="1"/>
</dbReference>
<dbReference type="Pfam" id="PF14111">
    <property type="entry name" value="DUF4283"/>
    <property type="match status" value="1"/>
</dbReference>
<accession>A0A0V0ITI4</accession>
<reference evidence="2" key="1">
    <citation type="submission" date="2015-12" db="EMBL/GenBank/DDBJ databases">
        <title>Gene expression during late stages of embryo sac development: a critical building block for successful pollen-pistil interactions.</title>
        <authorList>
            <person name="Liu Y."/>
            <person name="Joly V."/>
            <person name="Sabar M."/>
            <person name="Matton D.P."/>
        </authorList>
    </citation>
    <scope>NUCLEOTIDE SEQUENCE</scope>
</reference>
<organism evidence="2">
    <name type="scientific">Solanum chacoense</name>
    <name type="common">Chaco potato</name>
    <dbReference type="NCBI Taxonomy" id="4108"/>
    <lineage>
        <taxon>Eukaryota</taxon>
        <taxon>Viridiplantae</taxon>
        <taxon>Streptophyta</taxon>
        <taxon>Embryophyta</taxon>
        <taxon>Tracheophyta</taxon>
        <taxon>Spermatophyta</taxon>
        <taxon>Magnoliopsida</taxon>
        <taxon>eudicotyledons</taxon>
        <taxon>Gunneridae</taxon>
        <taxon>Pentapetalae</taxon>
        <taxon>asterids</taxon>
        <taxon>lamiids</taxon>
        <taxon>Solanales</taxon>
        <taxon>Solanaceae</taxon>
        <taxon>Solanoideae</taxon>
        <taxon>Solaneae</taxon>
        <taxon>Solanum</taxon>
    </lineage>
</organism>
<feature type="domain" description="DUF4283" evidence="1">
    <location>
        <begin position="51"/>
        <end position="138"/>
    </location>
</feature>
<protein>
    <submittedName>
        <fullName evidence="2">Putative ovule protein</fullName>
    </submittedName>
</protein>
<dbReference type="InterPro" id="IPR025558">
    <property type="entry name" value="DUF4283"/>
</dbReference>
<dbReference type="AlphaFoldDB" id="A0A0V0ITI4"/>
<sequence>MYGDIIRGHGANYKEKVDVAVDPIPMKKPHLIDGLPTIHWTAKEIQKMNIIENLQYAVVEKFSYGAPEINEIKELIPKQCGIIGGCQIGYLRNRHILMKFDCIEDYIRILSKNLYYIIAKDGYAYQMRPFIYDTNFKVSEETSQATTWISFPDLLPTFFVKKVLFSLASVVGKPLQLDLATINKTRPRCARVKVQLDLLTEKPEFVQLQLENNDNQENSVVKIKIQMIHCLLIASSVNYKGMQKMIVEYYTQSWCSNTMGIGQKNHNILTTNNSTKGL</sequence>
<dbReference type="PANTHER" id="PTHR31286:SF79">
    <property type="entry name" value="N-6 ADENINE-SPECIFIC DNA METHYLASE"/>
    <property type="match status" value="1"/>
</dbReference>
<evidence type="ECO:0000313" key="2">
    <source>
        <dbReference type="EMBL" id="JAP35671.1"/>
    </source>
</evidence>